<protein>
    <submittedName>
        <fullName evidence="2">Uncharacterized protein</fullName>
    </submittedName>
</protein>
<keyword evidence="1" id="KW-0175">Coiled coil</keyword>
<comment type="caution">
    <text evidence="2">The sequence shown here is derived from an EMBL/GenBank/DDBJ whole genome shotgun (WGS) entry which is preliminary data.</text>
</comment>
<evidence type="ECO:0000313" key="3">
    <source>
        <dbReference type="EMBL" id="OQS55308.1"/>
    </source>
</evidence>
<dbReference type="Proteomes" id="UP000192758">
    <property type="component" value="Unassembled WGS sequence"/>
</dbReference>
<organism evidence="2 4">
    <name type="scientific">Ecytonucleospora hepatopenaei</name>
    <dbReference type="NCBI Taxonomy" id="646526"/>
    <lineage>
        <taxon>Eukaryota</taxon>
        <taxon>Fungi</taxon>
        <taxon>Fungi incertae sedis</taxon>
        <taxon>Microsporidia</taxon>
        <taxon>Enterocytozoonidae</taxon>
        <taxon>Ecytonucleospora</taxon>
    </lineage>
</organism>
<evidence type="ECO:0000313" key="4">
    <source>
        <dbReference type="Proteomes" id="UP000192758"/>
    </source>
</evidence>
<gene>
    <name evidence="3" type="ORF">EHP00_2699</name>
    <name evidence="2" type="ORF">EHP00_768</name>
</gene>
<dbReference type="EMBL" id="MNPJ01000011">
    <property type="protein sequence ID" value="OQS55308.1"/>
    <property type="molecule type" value="Genomic_DNA"/>
</dbReference>
<dbReference type="EMBL" id="MNPJ01000018">
    <property type="protein sequence ID" value="OQS54681.1"/>
    <property type="molecule type" value="Genomic_DNA"/>
</dbReference>
<reference evidence="2 4" key="1">
    <citation type="journal article" date="2017" name="Environ. Microbiol.">
        <title>Decay of the glycolytic pathway and adaptation to intranuclear parasitism within Enterocytozoonidae microsporidia.</title>
        <authorList>
            <person name="Wiredu Boakye D."/>
            <person name="Jaroenlak P."/>
            <person name="Prachumwat A."/>
            <person name="Williams T.A."/>
            <person name="Bateman K.S."/>
            <person name="Itsathitphaisarn O."/>
            <person name="Sritunyalucksana K."/>
            <person name="Paszkiewicz K.H."/>
            <person name="Moore K.A."/>
            <person name="Stentiford G.D."/>
            <person name="Williams B.A."/>
        </authorList>
    </citation>
    <scope>NUCLEOTIDE SEQUENCE [LARGE SCALE GENOMIC DNA]</scope>
    <source>
        <strain evidence="2 4">TH1</strain>
    </source>
</reference>
<feature type="coiled-coil region" evidence="1">
    <location>
        <begin position="106"/>
        <end position="133"/>
    </location>
</feature>
<accession>A0A1W0E606</accession>
<evidence type="ECO:0000313" key="2">
    <source>
        <dbReference type="EMBL" id="OQS54681.1"/>
    </source>
</evidence>
<name>A0A1W0E606_9MICR</name>
<proteinExistence type="predicted"/>
<dbReference type="VEuPathDB" id="MicrosporidiaDB:EHP00_2699"/>
<keyword evidence="4" id="KW-1185">Reference proteome</keyword>
<evidence type="ECO:0000256" key="1">
    <source>
        <dbReference type="SAM" id="Coils"/>
    </source>
</evidence>
<sequence length="180" mass="21213">MYFSFCFILLSFCTREKLRLERETWIKIDTLTTSVNVMEFELKTLSEKSIIKNYEDRVKRYLDLHGNMLAIKKLYIDKTISLNQASAKKLVQIDCVFCNIISYLKFDFYEIFLNELEVNAENAEKKEKTKQKIRKIHNSLTVLSSAITFLITDFPTIQQDDVKNFKSLLDEQAIKLTEIL</sequence>
<dbReference type="AlphaFoldDB" id="A0A1W0E606"/>
<dbReference type="VEuPathDB" id="MicrosporidiaDB:EHP00_768"/>